<reference evidence="1" key="1">
    <citation type="submission" date="2013-08" db="EMBL/GenBank/DDBJ databases">
        <authorList>
            <person name="Mendez C."/>
            <person name="Richter M."/>
            <person name="Ferrer M."/>
            <person name="Sanchez J."/>
        </authorList>
    </citation>
    <scope>NUCLEOTIDE SEQUENCE</scope>
</reference>
<evidence type="ECO:0000313" key="1">
    <source>
        <dbReference type="EMBL" id="EQD56134.1"/>
    </source>
</evidence>
<accession>T1BSH0</accession>
<feature type="non-terminal residue" evidence="1">
    <location>
        <position position="1"/>
    </location>
</feature>
<dbReference type="Gene3D" id="3.40.50.300">
    <property type="entry name" value="P-loop containing nucleotide triphosphate hydrolases"/>
    <property type="match status" value="1"/>
</dbReference>
<name>T1BSH0_9ZZZZ</name>
<sequence>RRGLAPLVDLAARLDAALLGITHFSKGTQGRDPLERVSGSLAFGALARVVLGTIREPMNPDDPTASRSLVVARAKSNIGPDGDGFRYAFEQTELPTHPGITASRIVWGAALKGAAS</sequence>
<comment type="caution">
    <text evidence="1">The sequence shown here is derived from an EMBL/GenBank/DDBJ whole genome shotgun (WGS) entry which is preliminary data.</text>
</comment>
<protein>
    <submittedName>
        <fullName evidence="1">AAA ATPase</fullName>
    </submittedName>
</protein>
<proteinExistence type="predicted"/>
<reference evidence="1" key="2">
    <citation type="journal article" date="2014" name="ISME J.">
        <title>Microbial stratification in low pH oxic and suboxic macroscopic growths along an acid mine drainage.</title>
        <authorList>
            <person name="Mendez-Garcia C."/>
            <person name="Mesa V."/>
            <person name="Sprenger R.R."/>
            <person name="Richter M."/>
            <person name="Diez M.S."/>
            <person name="Solano J."/>
            <person name="Bargiela R."/>
            <person name="Golyshina O.V."/>
            <person name="Manteca A."/>
            <person name="Ramos J.L."/>
            <person name="Gallego J.R."/>
            <person name="Llorente I."/>
            <person name="Martins Dos Santos V.A."/>
            <person name="Jensen O.N."/>
            <person name="Pelaez A.I."/>
            <person name="Sanchez J."/>
            <person name="Ferrer M."/>
        </authorList>
    </citation>
    <scope>NUCLEOTIDE SEQUENCE</scope>
</reference>
<gene>
    <name evidence="1" type="ORF">B1A_11679</name>
</gene>
<organism evidence="1">
    <name type="scientific">mine drainage metagenome</name>
    <dbReference type="NCBI Taxonomy" id="410659"/>
    <lineage>
        <taxon>unclassified sequences</taxon>
        <taxon>metagenomes</taxon>
        <taxon>ecological metagenomes</taxon>
    </lineage>
</organism>
<dbReference type="InterPro" id="IPR027417">
    <property type="entry name" value="P-loop_NTPase"/>
</dbReference>
<feature type="non-terminal residue" evidence="1">
    <location>
        <position position="116"/>
    </location>
</feature>
<dbReference type="EMBL" id="AUZX01008380">
    <property type="protein sequence ID" value="EQD56134.1"/>
    <property type="molecule type" value="Genomic_DNA"/>
</dbReference>
<dbReference type="AlphaFoldDB" id="T1BSH0"/>